<accession>F4KRK6</accession>
<gene>
    <name evidence="1" type="ordered locus">Halhy_1097</name>
</gene>
<dbReference type="AlphaFoldDB" id="F4KRK6"/>
<evidence type="ECO:0000313" key="1">
    <source>
        <dbReference type="EMBL" id="AEE48995.1"/>
    </source>
</evidence>
<reference evidence="1 2" key="1">
    <citation type="journal article" date="2011" name="Stand. Genomic Sci.">
        <title>Complete genome sequence of Haliscomenobacter hydrossis type strain (O).</title>
        <authorList>
            <consortium name="US DOE Joint Genome Institute (JGI-PGF)"/>
            <person name="Daligault H."/>
            <person name="Lapidus A."/>
            <person name="Zeytun A."/>
            <person name="Nolan M."/>
            <person name="Lucas S."/>
            <person name="Del Rio T.G."/>
            <person name="Tice H."/>
            <person name="Cheng J.F."/>
            <person name="Tapia R."/>
            <person name="Han C."/>
            <person name="Goodwin L."/>
            <person name="Pitluck S."/>
            <person name="Liolios K."/>
            <person name="Pagani I."/>
            <person name="Ivanova N."/>
            <person name="Huntemann M."/>
            <person name="Mavromatis K."/>
            <person name="Mikhailova N."/>
            <person name="Pati A."/>
            <person name="Chen A."/>
            <person name="Palaniappan K."/>
            <person name="Land M."/>
            <person name="Hauser L."/>
            <person name="Brambilla E.M."/>
            <person name="Rohde M."/>
            <person name="Verbarg S."/>
            <person name="Goker M."/>
            <person name="Bristow J."/>
            <person name="Eisen J.A."/>
            <person name="Markowitz V."/>
            <person name="Hugenholtz P."/>
            <person name="Kyrpides N.C."/>
            <person name="Klenk H.P."/>
            <person name="Woyke T."/>
        </authorList>
    </citation>
    <scope>NUCLEOTIDE SEQUENCE [LARGE SCALE GENOMIC DNA]</scope>
    <source>
        <strain evidence="2">ATCC 27775 / DSM 1100 / LMG 10767 / O</strain>
    </source>
</reference>
<dbReference type="RefSeq" id="WP_013763550.1">
    <property type="nucleotide sequence ID" value="NC_015510.1"/>
</dbReference>
<reference key="2">
    <citation type="submission" date="2011-04" db="EMBL/GenBank/DDBJ databases">
        <title>Complete sequence of chromosome of Haliscomenobacter hydrossis DSM 1100.</title>
        <authorList>
            <consortium name="US DOE Joint Genome Institute (JGI-PGF)"/>
            <person name="Lucas S."/>
            <person name="Han J."/>
            <person name="Lapidus A."/>
            <person name="Bruce D."/>
            <person name="Goodwin L."/>
            <person name="Pitluck S."/>
            <person name="Peters L."/>
            <person name="Kyrpides N."/>
            <person name="Mavromatis K."/>
            <person name="Ivanova N."/>
            <person name="Ovchinnikova G."/>
            <person name="Pagani I."/>
            <person name="Daligault H."/>
            <person name="Detter J.C."/>
            <person name="Han C."/>
            <person name="Land M."/>
            <person name="Hauser L."/>
            <person name="Markowitz V."/>
            <person name="Cheng J.-F."/>
            <person name="Hugenholtz P."/>
            <person name="Woyke T."/>
            <person name="Wu D."/>
            <person name="Verbarg S."/>
            <person name="Frueling A."/>
            <person name="Brambilla E."/>
            <person name="Klenk H.-P."/>
            <person name="Eisen J.A."/>
        </authorList>
    </citation>
    <scope>NUCLEOTIDE SEQUENCE</scope>
    <source>
        <strain>DSM 1100</strain>
    </source>
</reference>
<sequence length="478" mass="57344">MKGIFLDMYQKTSLKERKAFIQFVDSPFFNQNPNLQRLIRALEKQLKGPKSIDKHLAYQECFGDEPFNGAKYDNLISDLLHLWYNYLTQIGLNRSPAMQKQLLVRYLLDQEWFDPCSAQLGKFAKILQASSWQDQQYWQAESQYQYLEDQQKIIQNKRGYSPHLQLRNDALDRYYHLEKMRIACDMASRSNAVNATYNNLFMEEIIQWYHHNPSSFREFPAFQLYYAAYQLFSAPENSTAYQDLKIQLELHLELIPIDELRHLYTYLINYAVQQSNSGDNHFYQELFELYRFLLEKSILIKNDLLTQWTFTNIITVGIRTKNYVWTEQFIQENNHFLLPEVRPNVVTYNLANLHFEKKDYASALRMLHNVEFTDSFYHLSAKFIQLKIYYVLRETEALLTLIQTTRRFLQRNRQLSTYQKKSSLHFLSLLQKLTQVMIHQSLYQVPKAHYHKLKKDYLQMSPLANKQWLEEMIEELNH</sequence>
<evidence type="ECO:0000313" key="2">
    <source>
        <dbReference type="Proteomes" id="UP000008461"/>
    </source>
</evidence>
<dbReference type="OrthoDB" id="1490979at2"/>
<proteinExistence type="predicted"/>
<keyword evidence="2" id="KW-1185">Reference proteome</keyword>
<dbReference type="EMBL" id="CP002691">
    <property type="protein sequence ID" value="AEE48995.1"/>
    <property type="molecule type" value="Genomic_DNA"/>
</dbReference>
<organism evidence="1 2">
    <name type="scientific">Haliscomenobacter hydrossis (strain ATCC 27775 / DSM 1100 / LMG 10767 / O)</name>
    <dbReference type="NCBI Taxonomy" id="760192"/>
    <lineage>
        <taxon>Bacteria</taxon>
        <taxon>Pseudomonadati</taxon>
        <taxon>Bacteroidota</taxon>
        <taxon>Saprospiria</taxon>
        <taxon>Saprospirales</taxon>
        <taxon>Haliscomenobacteraceae</taxon>
        <taxon>Haliscomenobacter</taxon>
    </lineage>
</organism>
<dbReference type="Proteomes" id="UP000008461">
    <property type="component" value="Chromosome"/>
</dbReference>
<protein>
    <submittedName>
        <fullName evidence="1">Uncharacterized protein</fullName>
    </submittedName>
</protein>
<dbReference type="HOGENOM" id="CLU_044325_0_0_10"/>
<dbReference type="STRING" id="760192.Halhy_1097"/>
<dbReference type="KEGG" id="hhy:Halhy_1097"/>
<name>F4KRK6_HALH1</name>